<dbReference type="CDD" id="cd00303">
    <property type="entry name" value="retropepsin_like"/>
    <property type="match status" value="1"/>
</dbReference>
<gene>
    <name evidence="14" type="ORF">QYE76_004175</name>
</gene>
<dbReference type="Gene3D" id="3.30.70.270">
    <property type="match status" value="2"/>
</dbReference>
<evidence type="ECO:0000256" key="5">
    <source>
        <dbReference type="ARBA" id="ARBA00022722"/>
    </source>
</evidence>
<dbReference type="InterPro" id="IPR000477">
    <property type="entry name" value="RT_dom"/>
</dbReference>
<evidence type="ECO:0000259" key="12">
    <source>
        <dbReference type="PROSITE" id="PS50181"/>
    </source>
</evidence>
<organism evidence="14 15">
    <name type="scientific">Lolium multiflorum</name>
    <name type="common">Italian ryegrass</name>
    <name type="synonym">Lolium perenne subsp. multiflorum</name>
    <dbReference type="NCBI Taxonomy" id="4521"/>
    <lineage>
        <taxon>Eukaryota</taxon>
        <taxon>Viridiplantae</taxon>
        <taxon>Streptophyta</taxon>
        <taxon>Embryophyta</taxon>
        <taxon>Tracheophyta</taxon>
        <taxon>Spermatophyta</taxon>
        <taxon>Magnoliopsida</taxon>
        <taxon>Liliopsida</taxon>
        <taxon>Poales</taxon>
        <taxon>Poaceae</taxon>
        <taxon>BOP clade</taxon>
        <taxon>Pooideae</taxon>
        <taxon>Poodae</taxon>
        <taxon>Poeae</taxon>
        <taxon>Poeae Chloroplast Group 2 (Poeae type)</taxon>
        <taxon>Loliodinae</taxon>
        <taxon>Loliinae</taxon>
        <taxon>Lolium</taxon>
    </lineage>
</organism>
<dbReference type="InterPro" id="IPR041588">
    <property type="entry name" value="Integrase_H2C2"/>
</dbReference>
<dbReference type="InterPro" id="IPR005162">
    <property type="entry name" value="Retrotrans_gag_dom"/>
</dbReference>
<dbReference type="Pfam" id="PF17921">
    <property type="entry name" value="Integrase_H2C2"/>
    <property type="match status" value="1"/>
</dbReference>
<dbReference type="InterPro" id="IPR036047">
    <property type="entry name" value="F-box-like_dom_sf"/>
</dbReference>
<dbReference type="Pfam" id="PF17917">
    <property type="entry name" value="RT_RNaseH"/>
    <property type="match status" value="1"/>
</dbReference>
<dbReference type="SUPFAM" id="SSF56672">
    <property type="entry name" value="DNA/RNA polymerases"/>
    <property type="match status" value="1"/>
</dbReference>
<dbReference type="Pfam" id="PF00078">
    <property type="entry name" value="RVT_1"/>
    <property type="match status" value="1"/>
</dbReference>
<evidence type="ECO:0000259" key="11">
    <source>
        <dbReference type="PROSITE" id="PS50158"/>
    </source>
</evidence>
<dbReference type="InterPro" id="IPR032675">
    <property type="entry name" value="LRR_dom_sf"/>
</dbReference>
<dbReference type="InterPro" id="IPR043128">
    <property type="entry name" value="Rev_trsase/Diguanyl_cyclase"/>
</dbReference>
<keyword evidence="8" id="KW-0695">RNA-directed DNA polymerase</keyword>
<dbReference type="InterPro" id="IPR055411">
    <property type="entry name" value="LRR_FXL15/At3g58940/PEG3-like"/>
</dbReference>
<keyword evidence="3" id="KW-0808">Transferase</keyword>
<dbReference type="GO" id="GO:0004519">
    <property type="term" value="F:endonuclease activity"/>
    <property type="evidence" value="ECO:0007669"/>
    <property type="project" value="UniProtKB-KW"/>
</dbReference>
<evidence type="ECO:0000259" key="13">
    <source>
        <dbReference type="PROSITE" id="PS50878"/>
    </source>
</evidence>
<dbReference type="InterPro" id="IPR050951">
    <property type="entry name" value="Retrovirus_Pol_polyprotein"/>
</dbReference>
<dbReference type="SMART" id="SM00256">
    <property type="entry name" value="FBOX"/>
    <property type="match status" value="2"/>
</dbReference>
<feature type="domain" description="F-box" evidence="12">
    <location>
        <begin position="1368"/>
        <end position="1423"/>
    </location>
</feature>
<keyword evidence="4" id="KW-0548">Nucleotidyltransferase</keyword>
<evidence type="ECO:0000256" key="1">
    <source>
        <dbReference type="ARBA" id="ARBA00012493"/>
    </source>
</evidence>
<dbReference type="CDD" id="cd01647">
    <property type="entry name" value="RT_LTR"/>
    <property type="match status" value="1"/>
</dbReference>
<dbReference type="InterPro" id="IPR021109">
    <property type="entry name" value="Peptidase_aspartic_dom_sf"/>
</dbReference>
<feature type="compositionally biased region" description="Polar residues" evidence="10">
    <location>
        <begin position="177"/>
        <end position="194"/>
    </location>
</feature>
<keyword evidence="5" id="KW-0540">Nuclease</keyword>
<evidence type="ECO:0000256" key="10">
    <source>
        <dbReference type="SAM" id="MobiDB-lite"/>
    </source>
</evidence>
<feature type="domain" description="CCHC-type" evidence="11">
    <location>
        <begin position="234"/>
        <end position="248"/>
    </location>
</feature>
<dbReference type="PROSITE" id="PS50181">
    <property type="entry name" value="FBOX"/>
    <property type="match status" value="2"/>
</dbReference>
<keyword evidence="9" id="KW-0479">Metal-binding</keyword>
<reference evidence="14" key="1">
    <citation type="submission" date="2023-07" db="EMBL/GenBank/DDBJ databases">
        <title>A chromosome-level genome assembly of Lolium multiflorum.</title>
        <authorList>
            <person name="Chen Y."/>
            <person name="Copetti D."/>
            <person name="Kolliker R."/>
            <person name="Studer B."/>
        </authorList>
    </citation>
    <scope>NUCLEOTIDE SEQUENCE</scope>
    <source>
        <strain evidence="14">02402/16</strain>
        <tissue evidence="14">Leaf</tissue>
    </source>
</reference>
<dbReference type="InterPro" id="IPR036875">
    <property type="entry name" value="Znf_CCHC_sf"/>
</dbReference>
<keyword evidence="6" id="KW-0255">Endonuclease</keyword>
<dbReference type="Pfam" id="PF00098">
    <property type="entry name" value="zf-CCHC"/>
    <property type="match status" value="1"/>
</dbReference>
<feature type="domain" description="Reverse transcriptase" evidence="13">
    <location>
        <begin position="512"/>
        <end position="691"/>
    </location>
</feature>
<dbReference type="InterPro" id="IPR036397">
    <property type="entry name" value="RNaseH_sf"/>
</dbReference>
<dbReference type="InterPro" id="IPR043502">
    <property type="entry name" value="DNA/RNA_pol_sf"/>
</dbReference>
<dbReference type="Gene3D" id="4.10.60.10">
    <property type="entry name" value="Zinc finger, CCHC-type"/>
    <property type="match status" value="1"/>
</dbReference>
<feature type="region of interest" description="Disordered" evidence="10">
    <location>
        <begin position="165"/>
        <end position="215"/>
    </location>
</feature>
<dbReference type="FunFam" id="3.10.10.10:FF:000007">
    <property type="entry name" value="Retrovirus-related Pol polyprotein from transposon 17.6-like Protein"/>
    <property type="match status" value="1"/>
</dbReference>
<dbReference type="FunFam" id="3.30.70.270:FF:000020">
    <property type="entry name" value="Transposon Tf2-6 polyprotein-like Protein"/>
    <property type="match status" value="1"/>
</dbReference>
<dbReference type="SUPFAM" id="SSF81383">
    <property type="entry name" value="F-box domain"/>
    <property type="match status" value="2"/>
</dbReference>
<dbReference type="Pfam" id="PF08284">
    <property type="entry name" value="RVP_2"/>
    <property type="match status" value="1"/>
</dbReference>
<keyword evidence="15" id="KW-1185">Reference proteome</keyword>
<dbReference type="Gene3D" id="2.40.70.10">
    <property type="entry name" value="Acid Proteases"/>
    <property type="match status" value="1"/>
</dbReference>
<dbReference type="GO" id="GO:0003964">
    <property type="term" value="F:RNA-directed DNA polymerase activity"/>
    <property type="evidence" value="ECO:0007669"/>
    <property type="project" value="UniProtKB-KW"/>
</dbReference>
<dbReference type="PANTHER" id="PTHR37984">
    <property type="entry name" value="PROTEIN CBG26694"/>
    <property type="match status" value="1"/>
</dbReference>
<dbReference type="GO" id="GO:0008270">
    <property type="term" value="F:zinc ion binding"/>
    <property type="evidence" value="ECO:0007669"/>
    <property type="project" value="UniProtKB-KW"/>
</dbReference>
<feature type="compositionally biased region" description="Acidic residues" evidence="10">
    <location>
        <begin position="1141"/>
        <end position="1161"/>
    </location>
</feature>
<dbReference type="Gene3D" id="1.20.1280.50">
    <property type="match status" value="2"/>
</dbReference>
<dbReference type="Pfam" id="PF24758">
    <property type="entry name" value="LRR_At5g56370"/>
    <property type="match status" value="1"/>
</dbReference>
<dbReference type="GO" id="GO:0004190">
    <property type="term" value="F:aspartic-type endopeptidase activity"/>
    <property type="evidence" value="ECO:0007669"/>
    <property type="project" value="InterPro"/>
</dbReference>
<dbReference type="CDD" id="cd09274">
    <property type="entry name" value="RNase_HI_RT_Ty3"/>
    <property type="match status" value="1"/>
</dbReference>
<dbReference type="GO" id="GO:0006508">
    <property type="term" value="P:proteolysis"/>
    <property type="evidence" value="ECO:0007669"/>
    <property type="project" value="UniProtKB-KW"/>
</dbReference>
<evidence type="ECO:0000313" key="15">
    <source>
        <dbReference type="Proteomes" id="UP001231189"/>
    </source>
</evidence>
<keyword evidence="9" id="KW-0863">Zinc-finger</keyword>
<name>A0AAD8RRR0_LOLMU</name>
<evidence type="ECO:0000256" key="8">
    <source>
        <dbReference type="ARBA" id="ARBA00022918"/>
    </source>
</evidence>
<dbReference type="InterPro" id="IPR012337">
    <property type="entry name" value="RNaseH-like_sf"/>
</dbReference>
<dbReference type="SUPFAM" id="SSF57756">
    <property type="entry name" value="Retrovirus zinc finger-like domains"/>
    <property type="match status" value="1"/>
</dbReference>
<dbReference type="PROSITE" id="PS50878">
    <property type="entry name" value="RT_POL"/>
    <property type="match status" value="1"/>
</dbReference>
<keyword evidence="9" id="KW-0862">Zinc</keyword>
<dbReference type="Gene3D" id="3.80.10.10">
    <property type="entry name" value="Ribonuclease Inhibitor"/>
    <property type="match status" value="1"/>
</dbReference>
<feature type="region of interest" description="Disordered" evidence="10">
    <location>
        <begin position="1139"/>
        <end position="1161"/>
    </location>
</feature>
<feature type="domain" description="F-box" evidence="12">
    <location>
        <begin position="1417"/>
        <end position="1453"/>
    </location>
</feature>
<proteinExistence type="predicted"/>
<dbReference type="EC" id="2.7.7.49" evidence="1"/>
<dbReference type="Gene3D" id="1.10.340.70">
    <property type="match status" value="1"/>
</dbReference>
<evidence type="ECO:0000256" key="7">
    <source>
        <dbReference type="ARBA" id="ARBA00022801"/>
    </source>
</evidence>
<evidence type="ECO:0000256" key="3">
    <source>
        <dbReference type="ARBA" id="ARBA00022679"/>
    </source>
</evidence>
<dbReference type="InterPro" id="IPR041373">
    <property type="entry name" value="RT_RNaseH"/>
</dbReference>
<dbReference type="EMBL" id="JAUUTY010000005">
    <property type="protein sequence ID" value="KAK1629860.1"/>
    <property type="molecule type" value="Genomic_DNA"/>
</dbReference>
<evidence type="ECO:0000256" key="6">
    <source>
        <dbReference type="ARBA" id="ARBA00022759"/>
    </source>
</evidence>
<accession>A0AAD8RRR0</accession>
<dbReference type="CDD" id="cd22160">
    <property type="entry name" value="F-box_AtFBL13-like"/>
    <property type="match status" value="2"/>
</dbReference>
<dbReference type="Pfam" id="PF03732">
    <property type="entry name" value="Retrotrans_gag"/>
    <property type="match status" value="1"/>
</dbReference>
<dbReference type="Gene3D" id="3.10.10.10">
    <property type="entry name" value="HIV Type 1 Reverse Transcriptase, subunit A, domain 1"/>
    <property type="match status" value="1"/>
</dbReference>
<dbReference type="InterPro" id="IPR001969">
    <property type="entry name" value="Aspartic_peptidase_AS"/>
</dbReference>
<evidence type="ECO:0000256" key="9">
    <source>
        <dbReference type="PROSITE-ProRule" id="PRU00047"/>
    </source>
</evidence>
<dbReference type="PANTHER" id="PTHR37984:SF5">
    <property type="entry name" value="PROTEIN NYNRIN-LIKE"/>
    <property type="match status" value="1"/>
</dbReference>
<dbReference type="FunFam" id="3.10.20.370:FF:000001">
    <property type="entry name" value="Retrovirus-related Pol polyprotein from transposon 17.6-like protein"/>
    <property type="match status" value="1"/>
</dbReference>
<dbReference type="InterPro" id="IPR001878">
    <property type="entry name" value="Znf_CCHC"/>
</dbReference>
<evidence type="ECO:0000256" key="4">
    <source>
        <dbReference type="ARBA" id="ARBA00022695"/>
    </source>
</evidence>
<dbReference type="SUPFAM" id="SSF53098">
    <property type="entry name" value="Ribonuclease H-like"/>
    <property type="match status" value="1"/>
</dbReference>
<evidence type="ECO:0000313" key="14">
    <source>
        <dbReference type="EMBL" id="KAK1629860.1"/>
    </source>
</evidence>
<keyword evidence="7" id="KW-0378">Hydrolase</keyword>
<comment type="caution">
    <text evidence="14">The sequence shown here is derived from an EMBL/GenBank/DDBJ whole genome shotgun (WGS) entry which is preliminary data.</text>
</comment>
<dbReference type="PROSITE" id="PS00141">
    <property type="entry name" value="ASP_PROTEASE"/>
    <property type="match status" value="1"/>
</dbReference>
<dbReference type="Pfam" id="PF00646">
    <property type="entry name" value="F-box"/>
    <property type="match status" value="2"/>
</dbReference>
<dbReference type="GO" id="GO:0003676">
    <property type="term" value="F:nucleic acid binding"/>
    <property type="evidence" value="ECO:0007669"/>
    <property type="project" value="InterPro"/>
</dbReference>
<dbReference type="Gene3D" id="3.30.420.10">
    <property type="entry name" value="Ribonuclease H-like superfamily/Ribonuclease H"/>
    <property type="match status" value="1"/>
</dbReference>
<dbReference type="InterPro" id="IPR001810">
    <property type="entry name" value="F-box_dom"/>
</dbReference>
<dbReference type="InterPro" id="IPR053781">
    <property type="entry name" value="F-box_AtFBL13-like"/>
</dbReference>
<dbReference type="PROSITE" id="PS50158">
    <property type="entry name" value="ZF_CCHC"/>
    <property type="match status" value="1"/>
</dbReference>
<dbReference type="SUPFAM" id="SSF50630">
    <property type="entry name" value="Acid proteases"/>
    <property type="match status" value="1"/>
</dbReference>
<dbReference type="SUPFAM" id="SSF52047">
    <property type="entry name" value="RNI-like"/>
    <property type="match status" value="1"/>
</dbReference>
<dbReference type="Proteomes" id="UP001231189">
    <property type="component" value="Unassembled WGS sequence"/>
</dbReference>
<sequence>MRTKPPTFAGSADPIEADDWLKDIRRKLNLVSVNAQDRVKYAAHQLQGVAADWWENYCEAHDDAEGITWNEFAESFRTAHIPAGLMELKRDEFRALVQGKMTVSEYWDRFTQLSRYGRADIPTEADKISKFLRGLNLGLKDRLVSHDFANFQSLVNKAILQENSKNELDEHRKRKAPQSQYGAGSSRQKNNNNPGYRGSGAKPAKPNPNASYGAYRTPRAEVGGNHANTAGRTCYNCGEEGHFVAACPGKKNAGATPVKFNLGSAAKTPAAGRGRGILPTPGGAPHASGQQGRGQVNHVTAEQAHEASDVVLGMFPINSCYGSVLFDSGASHSFISKHFVEKHHLKTEGMSREMAVQSPGGILTTGLKCPKVIITIERVEFLADLIVLDSKGLDVILGMNWLVKHKAMIDCGLGAVSLTSKNGTVVDYKPKSAPHTAVDSILNSLKEMVVSDVRVVKEYPDVFPDELPGLPPDREIEFAIELVPGTAPIAKRPYRMPANELAEMKKQIEELLEKGYVRPSTSPWGAPVLFVKKKDGTMRMCVDYRALNEVTIKNKYPLPRIDDLFDQLKGASVFSKIDLRSGYHQLKIRPEDIPKTAFVTRYGLYEFLVMSFGLTNAPAYFMNLMNKVFMDCLDKFVVVFIDDVLIYSRNEEDHEKHLRIVLERLREHQLYAKFSKCEFWLKQVDFLGHVISAEGVAVDPAKVESVLSWKQPKNVSEIRSFLGLAGYYRRFIEDFSRIARPMTQLIKKDKKFEWTPACETSFQELKRRLTSAPVLILPDIRKDFEVYCDASKQGLGCVLMQQGKVVAYASRQLRPHEVNYPTHDLELAAVVHALKIWRHYLIGNRCEIYTDHKSLKYIFTQPDLNLRQRRWLELIKDYNIGVNYHPGKANVVADALSRKVYCNNLMIQEAQPELHEEFRKLNLNVSLAENEEVLEVKFTLEDQVREAQKNDTGIEEIRAKIKSGEAPEYKEDESGSIWFRDRLLVPNQKELKDAIMKEAHDTSYSIHPGSTKMYHDLRGSFWWSSMKREIAEYVSRCDVCRRVKAEHQKPAGLLQPLKVPEWKWEEIGMDFITGLPRTTAGYDSIWVIVDRLTKSAHFIPVKTTFKGEKLAELYMARIVCLHGVPKKIVSDRAVTVCSGGDGDDDEDDDDGDGDDVQLDDGDDGVDFPLPGGFLPAGELFSLWCSPPERRLWLFAMYPWSLGAVSAAETRERRNARSIFDFNSQCFFPCLSVFFTSIFSVFSRVIIKNSWGRETQTPHRIISSSIPFSPRPGWPPAANIPSIALAVSSKTPQRTCIRHPPKSTAEYLSVLTTAAAPIPLSSRSAPLPATHFEKTIATLRVSPPCQMEAKPLNSRRRVEPDWAEPPSSLDLVSRLPDEMLHIIISLLPMISAVRTTLLSKRWRHLWRSVPLNLLADDNDLISRLPDQILHIIISHLPTISAVSTTLVSKRWRHLWHSVPLNLEIDDQLAKQNHKRITAVSSILAAHPGPARSVSIDPFRSTCKVDTTLDSWFRSSTLSCVEYLRFDGGTVMRSFPLSALRCAPTLRIVSICTCYLPEIYANSMLLFPQLKKLMLYDVYICKAANIDRLFTRCIVLEALHLEGVHGFTHLNIHMPNLRTISVASYWKRNTTELIQLDTVQIMDASCLERLVICVHDVPLLFQVANAPKLMVLGFASYPGCQLVIGRINFLVEQPSSC</sequence>
<protein>
    <recommendedName>
        <fullName evidence="1">RNA-directed DNA polymerase</fullName>
        <ecNumber evidence="1">2.7.7.49</ecNumber>
    </recommendedName>
</protein>
<keyword evidence="2" id="KW-0645">Protease</keyword>
<evidence type="ECO:0000256" key="2">
    <source>
        <dbReference type="ARBA" id="ARBA00022670"/>
    </source>
</evidence>
<dbReference type="SMART" id="SM00343">
    <property type="entry name" value="ZnF_C2HC"/>
    <property type="match status" value="1"/>
</dbReference>